<evidence type="ECO:0000313" key="1">
    <source>
        <dbReference type="EMBL" id="KAK1427416.1"/>
    </source>
</evidence>
<name>A0AAD8KUI0_TARER</name>
<protein>
    <submittedName>
        <fullName evidence="1">Uncharacterized protein</fullName>
    </submittedName>
</protein>
<comment type="caution">
    <text evidence="1">The sequence shown here is derived from an EMBL/GenBank/DDBJ whole genome shotgun (WGS) entry which is preliminary data.</text>
</comment>
<reference evidence="1" key="1">
    <citation type="journal article" date="2023" name="bioRxiv">
        <title>Improved chromosome-level genome assembly for marigold (Tagetes erecta).</title>
        <authorList>
            <person name="Jiang F."/>
            <person name="Yuan L."/>
            <person name="Wang S."/>
            <person name="Wang H."/>
            <person name="Xu D."/>
            <person name="Wang A."/>
            <person name="Fan W."/>
        </authorList>
    </citation>
    <scope>NUCLEOTIDE SEQUENCE</scope>
    <source>
        <strain evidence="1">WSJ</strain>
        <tissue evidence="1">Leaf</tissue>
    </source>
</reference>
<dbReference type="AlphaFoldDB" id="A0AAD8KUI0"/>
<gene>
    <name evidence="1" type="ORF">QVD17_16101</name>
</gene>
<proteinExistence type="predicted"/>
<accession>A0AAD8KUI0</accession>
<keyword evidence="2" id="KW-1185">Reference proteome</keyword>
<evidence type="ECO:0000313" key="2">
    <source>
        <dbReference type="Proteomes" id="UP001229421"/>
    </source>
</evidence>
<dbReference type="EMBL" id="JAUHHV010000004">
    <property type="protein sequence ID" value="KAK1427416.1"/>
    <property type="molecule type" value="Genomic_DNA"/>
</dbReference>
<sequence>MVVLRLSDGLIPKQRRERNQILLFVLTPSLMAFSLDHILKQVYVNNFCIVWEVLGSSSERANIRCYKEVHI</sequence>
<dbReference type="Proteomes" id="UP001229421">
    <property type="component" value="Unassembled WGS sequence"/>
</dbReference>
<organism evidence="1 2">
    <name type="scientific">Tagetes erecta</name>
    <name type="common">African marigold</name>
    <dbReference type="NCBI Taxonomy" id="13708"/>
    <lineage>
        <taxon>Eukaryota</taxon>
        <taxon>Viridiplantae</taxon>
        <taxon>Streptophyta</taxon>
        <taxon>Embryophyta</taxon>
        <taxon>Tracheophyta</taxon>
        <taxon>Spermatophyta</taxon>
        <taxon>Magnoliopsida</taxon>
        <taxon>eudicotyledons</taxon>
        <taxon>Gunneridae</taxon>
        <taxon>Pentapetalae</taxon>
        <taxon>asterids</taxon>
        <taxon>campanulids</taxon>
        <taxon>Asterales</taxon>
        <taxon>Asteraceae</taxon>
        <taxon>Asteroideae</taxon>
        <taxon>Heliantheae alliance</taxon>
        <taxon>Tageteae</taxon>
        <taxon>Tagetes</taxon>
    </lineage>
</organism>